<feature type="domain" description="Carboxylesterase type B" evidence="6">
    <location>
        <begin position="29"/>
        <end position="542"/>
    </location>
</feature>
<evidence type="ECO:0000259" key="6">
    <source>
        <dbReference type="Pfam" id="PF00135"/>
    </source>
</evidence>
<keyword evidence="4" id="KW-0325">Glycoprotein</keyword>
<sequence>MFHSGITYGRIFPVVFAYSFFFSVSHEIEIKTKQGILDGFEMESRNGTTFYAFLGIPYAKPPVGNLRFQPPQPADSWEGVRDATEAPPACIQRELVFAVDIALTGQEDCLYLNVFTPKDIKSPLPVMVWIHGGGFFEGEGSIYGPTYLLENQIILVTINYRLGALGFLSAGDEVLPGNNGMKDQVAALKWVQEYIRDFGGDPQQVTIAGESAGGSSVHFHMFSPLSKGLFQRAISQSGTALALWARLTPAMARRRFVTFGILAGCSPVPTQVLVDCLRKIPAEEIVLITQKYYVWDLEPQLIFTVVVEPENATNAFLTQNPWSLNTPILHDVPWMIGMTSGEGVIKAARYLANGGKLVNDLNENFKRYIPLILAYIYYLKPDDVEKTSEKLKSYYFKDQKLSLETEKGLADLITDSYFLYDHIEAIDRHPSKPYVYLYDHKGEITVSDFTGDGKCCKSLGASHADDLFNLFQLPVSPSNMLPEDLSVSERMIKYWINFIYTGKPTSDDSWKISKSPEIDYWHIETKSDSMKTGLQHDRYLFWKNLKAHPLDVFSKE</sequence>
<dbReference type="Pfam" id="PF00135">
    <property type="entry name" value="COesterase"/>
    <property type="match status" value="1"/>
</dbReference>
<dbReference type="Proteomes" id="UP001367676">
    <property type="component" value="Unassembled WGS sequence"/>
</dbReference>
<dbReference type="GO" id="GO:0052689">
    <property type="term" value="F:carboxylic ester hydrolase activity"/>
    <property type="evidence" value="ECO:0007669"/>
    <property type="project" value="UniProtKB-KW"/>
</dbReference>
<organism evidence="7 8">
    <name type="scientific">Parthenolecanium corni</name>
    <dbReference type="NCBI Taxonomy" id="536013"/>
    <lineage>
        <taxon>Eukaryota</taxon>
        <taxon>Metazoa</taxon>
        <taxon>Ecdysozoa</taxon>
        <taxon>Arthropoda</taxon>
        <taxon>Hexapoda</taxon>
        <taxon>Insecta</taxon>
        <taxon>Pterygota</taxon>
        <taxon>Neoptera</taxon>
        <taxon>Paraneoptera</taxon>
        <taxon>Hemiptera</taxon>
        <taxon>Sternorrhyncha</taxon>
        <taxon>Coccoidea</taxon>
        <taxon>Coccidae</taxon>
        <taxon>Parthenolecanium</taxon>
    </lineage>
</organism>
<gene>
    <name evidence="7" type="ORF">V9T40_008645</name>
</gene>
<dbReference type="EMBL" id="JBBCAQ010000010">
    <property type="protein sequence ID" value="KAK7601204.1"/>
    <property type="molecule type" value="Genomic_DNA"/>
</dbReference>
<keyword evidence="2" id="KW-0719">Serine esterase</keyword>
<evidence type="ECO:0000313" key="8">
    <source>
        <dbReference type="Proteomes" id="UP001367676"/>
    </source>
</evidence>
<evidence type="ECO:0000256" key="1">
    <source>
        <dbReference type="ARBA" id="ARBA00005964"/>
    </source>
</evidence>
<protein>
    <recommendedName>
        <fullName evidence="5">Carboxylic ester hydrolase</fullName>
        <ecNumber evidence="5">3.1.1.-</ecNumber>
    </recommendedName>
</protein>
<reference evidence="7 8" key="1">
    <citation type="submission" date="2024-03" db="EMBL/GenBank/DDBJ databases">
        <title>Adaptation during the transition from Ophiocordyceps entomopathogen to insect associate is accompanied by gene loss and intensified selection.</title>
        <authorList>
            <person name="Ward C.M."/>
            <person name="Onetto C.A."/>
            <person name="Borneman A.R."/>
        </authorList>
    </citation>
    <scope>NUCLEOTIDE SEQUENCE [LARGE SCALE GENOMIC DNA]</scope>
    <source>
        <strain evidence="7">AWRI1</strain>
        <tissue evidence="7">Single Adult Female</tissue>
    </source>
</reference>
<evidence type="ECO:0000256" key="2">
    <source>
        <dbReference type="ARBA" id="ARBA00022487"/>
    </source>
</evidence>
<dbReference type="CDD" id="cd00312">
    <property type="entry name" value="Esterase_lipase"/>
    <property type="match status" value="1"/>
</dbReference>
<evidence type="ECO:0000256" key="4">
    <source>
        <dbReference type="ARBA" id="ARBA00023180"/>
    </source>
</evidence>
<dbReference type="PANTHER" id="PTHR43142">
    <property type="entry name" value="CARBOXYLIC ESTER HYDROLASE"/>
    <property type="match status" value="1"/>
</dbReference>
<evidence type="ECO:0000256" key="3">
    <source>
        <dbReference type="ARBA" id="ARBA00022801"/>
    </source>
</evidence>
<evidence type="ECO:0000313" key="7">
    <source>
        <dbReference type="EMBL" id="KAK7601204.1"/>
    </source>
</evidence>
<dbReference type="InterPro" id="IPR019826">
    <property type="entry name" value="Carboxylesterase_B_AS"/>
</dbReference>
<name>A0AAN9Y7C9_9HEMI</name>
<dbReference type="Gene3D" id="3.40.50.1820">
    <property type="entry name" value="alpha/beta hydrolase"/>
    <property type="match status" value="1"/>
</dbReference>
<keyword evidence="8" id="KW-1185">Reference proteome</keyword>
<dbReference type="PANTHER" id="PTHR43142:SF1">
    <property type="entry name" value="CARBOXYLIC ESTER HYDROLASE"/>
    <property type="match status" value="1"/>
</dbReference>
<comment type="similarity">
    <text evidence="1 5">Belongs to the type-B carboxylesterase/lipase family.</text>
</comment>
<comment type="caution">
    <text evidence="7">The sequence shown here is derived from an EMBL/GenBank/DDBJ whole genome shotgun (WGS) entry which is preliminary data.</text>
</comment>
<keyword evidence="3 5" id="KW-0378">Hydrolase</keyword>
<dbReference type="InterPro" id="IPR002018">
    <property type="entry name" value="CarbesteraseB"/>
</dbReference>
<dbReference type="SUPFAM" id="SSF53474">
    <property type="entry name" value="alpha/beta-Hydrolases"/>
    <property type="match status" value="1"/>
</dbReference>
<dbReference type="PROSITE" id="PS00122">
    <property type="entry name" value="CARBOXYLESTERASE_B_1"/>
    <property type="match status" value="1"/>
</dbReference>
<dbReference type="PROSITE" id="PS00941">
    <property type="entry name" value="CARBOXYLESTERASE_B_2"/>
    <property type="match status" value="1"/>
</dbReference>
<dbReference type="InterPro" id="IPR029058">
    <property type="entry name" value="AB_hydrolase_fold"/>
</dbReference>
<accession>A0AAN9Y7C9</accession>
<evidence type="ECO:0000256" key="5">
    <source>
        <dbReference type="RuleBase" id="RU361235"/>
    </source>
</evidence>
<proteinExistence type="inferred from homology"/>
<dbReference type="AlphaFoldDB" id="A0AAN9Y7C9"/>
<dbReference type="InterPro" id="IPR019819">
    <property type="entry name" value="Carboxylesterase_B_CS"/>
</dbReference>
<dbReference type="EC" id="3.1.1.-" evidence="5"/>